<dbReference type="Pfam" id="PF02834">
    <property type="entry name" value="LigT_PEase"/>
    <property type="match status" value="2"/>
</dbReference>
<evidence type="ECO:0000256" key="1">
    <source>
        <dbReference type="ARBA" id="ARBA00022801"/>
    </source>
</evidence>
<feature type="active site" description="Proton donor" evidence="2">
    <location>
        <position position="47"/>
    </location>
</feature>
<dbReference type="HAMAP" id="MF_01940">
    <property type="entry name" value="RNA_CPDase"/>
    <property type="match status" value="1"/>
</dbReference>
<feature type="short sequence motif" description="HXTX 2" evidence="2">
    <location>
        <begin position="134"/>
        <end position="137"/>
    </location>
</feature>
<organism evidence="4 5">
    <name type="scientific">Desulfotignum balticum</name>
    <dbReference type="NCBI Taxonomy" id="115781"/>
    <lineage>
        <taxon>Bacteria</taxon>
        <taxon>Pseudomonadati</taxon>
        <taxon>Thermodesulfobacteriota</taxon>
        <taxon>Desulfobacteria</taxon>
        <taxon>Desulfobacterales</taxon>
        <taxon>Desulfobacteraceae</taxon>
        <taxon>Desulfotignum</taxon>
    </lineage>
</organism>
<dbReference type="InterPro" id="IPR009097">
    <property type="entry name" value="Cyclic_Pdiesterase"/>
</dbReference>
<dbReference type="PANTHER" id="PTHR35561">
    <property type="entry name" value="RNA 2',3'-CYCLIC PHOSPHODIESTERASE"/>
    <property type="match status" value="1"/>
</dbReference>
<dbReference type="PANTHER" id="PTHR35561:SF1">
    <property type="entry name" value="RNA 2',3'-CYCLIC PHOSPHODIESTERASE"/>
    <property type="match status" value="1"/>
</dbReference>
<evidence type="ECO:0000313" key="4">
    <source>
        <dbReference type="EMBL" id="MBG0779425.1"/>
    </source>
</evidence>
<dbReference type="EMBL" id="JACCQK010000310">
    <property type="protein sequence ID" value="MBG0779425.1"/>
    <property type="molecule type" value="Genomic_DNA"/>
</dbReference>
<dbReference type="InterPro" id="IPR004175">
    <property type="entry name" value="RNA_CPDase"/>
</dbReference>
<feature type="domain" description="Phosphoesterase HXTX" evidence="3">
    <location>
        <begin position="14"/>
        <end position="98"/>
    </location>
</feature>
<accession>A0A931CV03</accession>
<feature type="domain" description="Phosphoesterase HXTX" evidence="3">
    <location>
        <begin position="103"/>
        <end position="182"/>
    </location>
</feature>
<evidence type="ECO:0000259" key="3">
    <source>
        <dbReference type="Pfam" id="PF02834"/>
    </source>
</evidence>
<dbReference type="Gene3D" id="3.90.1140.10">
    <property type="entry name" value="Cyclic phosphodiesterase"/>
    <property type="match status" value="1"/>
</dbReference>
<reference evidence="4" key="1">
    <citation type="submission" date="2020-07" db="EMBL/GenBank/DDBJ databases">
        <title>Severe corrosion of carbon steel in oil field produced water can be linked to methanogenic archaea containing a special type of NiFe hydrogenase.</title>
        <authorList>
            <person name="Lahme S."/>
            <person name="Mand J."/>
            <person name="Longwell J."/>
            <person name="Smith R."/>
            <person name="Enning D."/>
        </authorList>
    </citation>
    <scope>NUCLEOTIDE SEQUENCE</scope>
    <source>
        <strain evidence="4">MIC098Bin6</strain>
    </source>
</reference>
<evidence type="ECO:0000256" key="2">
    <source>
        <dbReference type="HAMAP-Rule" id="MF_01940"/>
    </source>
</evidence>
<comment type="caution">
    <text evidence="4">The sequence shown here is derived from an EMBL/GenBank/DDBJ whole genome shotgun (WGS) entry which is preliminary data.</text>
</comment>
<feature type="active site" description="Proton acceptor" evidence="2">
    <location>
        <position position="134"/>
    </location>
</feature>
<gene>
    <name evidence="4" type="primary">thpR</name>
    <name evidence="4" type="ORF">H0S81_05815</name>
</gene>
<dbReference type="SUPFAM" id="SSF55144">
    <property type="entry name" value="LigT-like"/>
    <property type="match status" value="1"/>
</dbReference>
<protein>
    <recommendedName>
        <fullName evidence="2">RNA 2',3'-cyclic phosphodiesterase</fullName>
        <shortName evidence="2">RNA 2',3'-CPDase</shortName>
        <ecNumber evidence="2">3.1.4.58</ecNumber>
    </recommendedName>
</protein>
<dbReference type="InterPro" id="IPR014051">
    <property type="entry name" value="Phosphoesterase_HXTX"/>
</dbReference>
<dbReference type="NCBIfam" id="TIGR02258">
    <property type="entry name" value="2_5_ligase"/>
    <property type="match status" value="1"/>
</dbReference>
<sequence>MAESSDVVRTFIAIPLPDAVKRFLSDIQSELKSAGWLAAWPNPERFHLTLKFLGPIPRELLIPLQSVMAAFSGAYPAFTLTAGGIGVFPNVRNARIVWIGIHEQTEHLMQVVTDLEKKLHPMGIPAQSRPFFPHITLARIKKPVRPHDMISVIKRFESNSSHAFPVNRLVLYKSRLQPQGAVHSPLFQIMLNH</sequence>
<dbReference type="AlphaFoldDB" id="A0A931CV03"/>
<dbReference type="EC" id="3.1.4.58" evidence="2"/>
<comment type="similarity">
    <text evidence="2">Belongs to the 2H phosphoesterase superfamily. ThpR family.</text>
</comment>
<keyword evidence="1 2" id="KW-0378">Hydrolase</keyword>
<dbReference type="GO" id="GO:0004113">
    <property type="term" value="F:2',3'-cyclic-nucleotide 3'-phosphodiesterase activity"/>
    <property type="evidence" value="ECO:0007669"/>
    <property type="project" value="InterPro"/>
</dbReference>
<dbReference type="Proteomes" id="UP000706172">
    <property type="component" value="Unassembled WGS sequence"/>
</dbReference>
<name>A0A931CV03_9BACT</name>
<comment type="catalytic activity">
    <reaction evidence="2">
        <text>a 3'-end 2',3'-cyclophospho-ribonucleotide-RNA + H2O = a 3'-end 2'-phospho-ribonucleotide-RNA + H(+)</text>
        <dbReference type="Rhea" id="RHEA:11828"/>
        <dbReference type="Rhea" id="RHEA-COMP:10464"/>
        <dbReference type="Rhea" id="RHEA-COMP:17353"/>
        <dbReference type="ChEBI" id="CHEBI:15377"/>
        <dbReference type="ChEBI" id="CHEBI:15378"/>
        <dbReference type="ChEBI" id="CHEBI:83064"/>
        <dbReference type="ChEBI" id="CHEBI:173113"/>
        <dbReference type="EC" id="3.1.4.58"/>
    </reaction>
</comment>
<dbReference type="GO" id="GO:0008664">
    <property type="term" value="F:RNA 2',3'-cyclic 3'-phosphodiesterase activity"/>
    <property type="evidence" value="ECO:0007669"/>
    <property type="project" value="UniProtKB-EC"/>
</dbReference>
<proteinExistence type="inferred from homology"/>
<comment type="function">
    <text evidence="2">Hydrolyzes RNA 2',3'-cyclic phosphodiester to an RNA 2'-phosphomonoester.</text>
</comment>
<feature type="short sequence motif" description="HXTX 1" evidence="2">
    <location>
        <begin position="47"/>
        <end position="50"/>
    </location>
</feature>
<evidence type="ECO:0000313" key="5">
    <source>
        <dbReference type="Proteomes" id="UP000706172"/>
    </source>
</evidence>